<gene>
    <name evidence="1" type="ORF">BG006_005249</name>
</gene>
<dbReference type="Proteomes" id="UP000696485">
    <property type="component" value="Unassembled WGS sequence"/>
</dbReference>
<organism evidence="1 2">
    <name type="scientific">Podila minutissima</name>
    <dbReference type="NCBI Taxonomy" id="64525"/>
    <lineage>
        <taxon>Eukaryota</taxon>
        <taxon>Fungi</taxon>
        <taxon>Fungi incertae sedis</taxon>
        <taxon>Mucoromycota</taxon>
        <taxon>Mortierellomycotina</taxon>
        <taxon>Mortierellomycetes</taxon>
        <taxon>Mortierellales</taxon>
        <taxon>Mortierellaceae</taxon>
        <taxon>Podila</taxon>
    </lineage>
</organism>
<accession>A0A9P5VFH9</accession>
<sequence length="132" mass="15173">MEAPINFGRNWYLPQVPIPKSVNITKVYVSQVALPEENIDPDQYISQGPQEFFTPFAMVPKSMFPKLISGHYSKYHLDAHVFLAPLQDEEEITFPATTRDDLYEVPSWGHKIHTVWAKNDPCTYCKETGCHC</sequence>
<name>A0A9P5VFH9_9FUNG</name>
<protein>
    <submittedName>
        <fullName evidence="1">Uncharacterized protein</fullName>
    </submittedName>
</protein>
<dbReference type="AlphaFoldDB" id="A0A9P5VFH9"/>
<evidence type="ECO:0000313" key="1">
    <source>
        <dbReference type="EMBL" id="KAF9308876.1"/>
    </source>
</evidence>
<reference evidence="1" key="1">
    <citation type="journal article" date="2020" name="Fungal Divers.">
        <title>Resolving the Mortierellaceae phylogeny through synthesis of multi-gene phylogenetics and phylogenomics.</title>
        <authorList>
            <person name="Vandepol N."/>
            <person name="Liber J."/>
            <person name="Desiro A."/>
            <person name="Na H."/>
            <person name="Kennedy M."/>
            <person name="Barry K."/>
            <person name="Grigoriev I.V."/>
            <person name="Miller A.N."/>
            <person name="O'Donnell K."/>
            <person name="Stajich J.E."/>
            <person name="Bonito G."/>
        </authorList>
    </citation>
    <scope>NUCLEOTIDE SEQUENCE</scope>
    <source>
        <strain evidence="1">NVP1</strain>
    </source>
</reference>
<dbReference type="EMBL" id="JAAAUY010002953">
    <property type="protein sequence ID" value="KAF9308876.1"/>
    <property type="molecule type" value="Genomic_DNA"/>
</dbReference>
<comment type="caution">
    <text evidence="1">The sequence shown here is derived from an EMBL/GenBank/DDBJ whole genome shotgun (WGS) entry which is preliminary data.</text>
</comment>
<evidence type="ECO:0000313" key="2">
    <source>
        <dbReference type="Proteomes" id="UP000696485"/>
    </source>
</evidence>
<proteinExistence type="predicted"/>
<feature type="non-terminal residue" evidence="1">
    <location>
        <position position="132"/>
    </location>
</feature>
<keyword evidence="2" id="KW-1185">Reference proteome</keyword>